<evidence type="ECO:0000256" key="4">
    <source>
        <dbReference type="ARBA" id="ARBA00022478"/>
    </source>
</evidence>
<name>A0A9N9S0H0_9DIPT</name>
<reference evidence="20" key="1">
    <citation type="submission" date="2022-01" db="EMBL/GenBank/DDBJ databases">
        <authorList>
            <person name="King R."/>
        </authorList>
    </citation>
    <scope>NUCLEOTIDE SEQUENCE</scope>
</reference>
<feature type="region of interest" description="Disordered" evidence="18">
    <location>
        <begin position="853"/>
        <end position="885"/>
    </location>
</feature>
<dbReference type="GO" id="GO:0046872">
    <property type="term" value="F:metal ion binding"/>
    <property type="evidence" value="ECO:0007669"/>
    <property type="project" value="UniProtKB-UniRule"/>
</dbReference>
<dbReference type="PRINTS" id="PR00853">
    <property type="entry name" value="XPGRADSUPER"/>
</dbReference>
<dbReference type="GO" id="GO:0006298">
    <property type="term" value="P:mismatch repair"/>
    <property type="evidence" value="ECO:0007669"/>
    <property type="project" value="TreeGrafter"/>
</dbReference>
<proteinExistence type="inferred from homology"/>
<keyword evidence="16 17" id="KW-0539">Nucleus</keyword>
<evidence type="ECO:0000256" key="3">
    <source>
        <dbReference type="ARBA" id="ARBA00010563"/>
    </source>
</evidence>
<feature type="compositionally biased region" description="Acidic residues" evidence="18">
    <location>
        <begin position="910"/>
        <end position="920"/>
    </location>
</feature>
<dbReference type="InterPro" id="IPR008918">
    <property type="entry name" value="HhH2"/>
</dbReference>
<dbReference type="SUPFAM" id="SSF88723">
    <property type="entry name" value="PIN domain-like"/>
    <property type="match status" value="1"/>
</dbReference>
<dbReference type="GO" id="GO:0035312">
    <property type="term" value="F:5'-3' DNA exonuclease activity"/>
    <property type="evidence" value="ECO:0007669"/>
    <property type="project" value="UniProtKB-UniRule"/>
</dbReference>
<keyword evidence="12 17" id="KW-0267">Excision nuclease</keyword>
<dbReference type="PANTHER" id="PTHR11081">
    <property type="entry name" value="FLAP ENDONUCLEASE FAMILY MEMBER"/>
    <property type="match status" value="1"/>
</dbReference>
<feature type="domain" description="S1 motif" evidence="19">
    <location>
        <begin position="776"/>
        <end position="850"/>
    </location>
</feature>
<dbReference type="SMART" id="SM00485">
    <property type="entry name" value="XPGN"/>
    <property type="match status" value="1"/>
</dbReference>
<keyword evidence="10 17" id="KW-0269">Exonuclease</keyword>
<dbReference type="Gene3D" id="1.10.150.20">
    <property type="entry name" value="5' to 3' exonuclease, C-terminal subdomain"/>
    <property type="match status" value="1"/>
</dbReference>
<comment type="function">
    <text evidence="17">5'-&gt;3' double-stranded DNA exonuclease which may also possess a cryptic 3'-&gt;5' double-stranded DNA exonuclease activity. Functions in DNA mismatch repair.</text>
</comment>
<keyword evidence="4" id="KW-0240">DNA-directed RNA polymerase</keyword>
<dbReference type="SUPFAM" id="SSF88798">
    <property type="entry name" value="N-terminal, heterodimerisation domain of RBP7 (RpoE)"/>
    <property type="match status" value="1"/>
</dbReference>
<dbReference type="CDD" id="cd09908">
    <property type="entry name" value="H3TH_EXO1"/>
    <property type="match status" value="1"/>
</dbReference>
<keyword evidence="14" id="KW-0804">Transcription</keyword>
<comment type="similarity">
    <text evidence="3 17">Belongs to the XPG/RAD2 endonuclease family. EXO1 subfamily.</text>
</comment>
<dbReference type="InterPro" id="IPR005576">
    <property type="entry name" value="Rpb7-like_N"/>
</dbReference>
<dbReference type="GO" id="GO:0006351">
    <property type="term" value="P:DNA-templated transcription"/>
    <property type="evidence" value="ECO:0007669"/>
    <property type="project" value="InterPro"/>
</dbReference>
<dbReference type="Gene3D" id="2.40.50.140">
    <property type="entry name" value="Nucleic acid-binding proteins"/>
    <property type="match status" value="1"/>
</dbReference>
<dbReference type="InterPro" id="IPR037315">
    <property type="entry name" value="EXO1_H3TH"/>
</dbReference>
<evidence type="ECO:0000313" key="20">
    <source>
        <dbReference type="EMBL" id="CAG9808501.1"/>
    </source>
</evidence>
<evidence type="ECO:0000256" key="16">
    <source>
        <dbReference type="ARBA" id="ARBA00023242"/>
    </source>
</evidence>
<dbReference type="InterPro" id="IPR006084">
    <property type="entry name" value="XPG/Rad2"/>
</dbReference>
<comment type="similarity">
    <text evidence="2">Belongs to the eukaryotic RPB7/RPC8 RNA polymerase subunit family.</text>
</comment>
<keyword evidence="21" id="KW-1185">Reference proteome</keyword>
<comment type="cofactor">
    <cofactor evidence="17">
        <name>Mg(2+)</name>
        <dbReference type="ChEBI" id="CHEBI:18420"/>
    </cofactor>
    <text evidence="17">Binds 2 magnesium ions per subunit. They probably participate in the reaction catalyzed by the enzyme. May bind an additional third magnesium ion after substrate binding.</text>
</comment>
<dbReference type="FunFam" id="3.30.1490.120:FF:000002">
    <property type="entry name" value="DNA-directed RNA polymerase III subunit RPC8"/>
    <property type="match status" value="1"/>
</dbReference>
<keyword evidence="6 17" id="KW-0479">Metal-binding</keyword>
<evidence type="ECO:0000256" key="11">
    <source>
        <dbReference type="ARBA" id="ARBA00022842"/>
    </source>
</evidence>
<dbReference type="SMART" id="SM00316">
    <property type="entry name" value="S1"/>
    <property type="match status" value="1"/>
</dbReference>
<sequence>MGITGLLQMVESCTEPSTVYTLQGRTVAVDSYWLLHKGSYSCSDKLVRGIKTTKMLDYVMKYVKLLLSTCSNVIMVFDGRSLPAKKETELKRRENREKAKLKADELAKNGRHDEAKKEFDKAVVITHEHALELMEECRRYNVDCIVAMYEADSQLAYLNKIGLAEYIISEDSDLILFGCKKIVYKLTLDGKCVLFDSDKLHNLFPKYSFEKFKRICILSGCDYVNNLPGIGLQKAKKFICMTAETDMKKAIPKIPSYMNLKITIPDNYIDEFLKAEMTFKYMYVYDPIKRAMTRLNELMDDEDKQYCVNAGELMKPDVAYQIALGNINPKTLQKVSDYDPQKALPRSLKRPPIQNTKYKPLFRIWDYDGHHETASKVRQQSKITFVPVKFKNSSSEVSKIAEEENKVEGQIEMDSLISAYCGTEIATPSKPTMKRTSSVLNDDLNTLVPSSPNNPFAKRQSLESKEKADNVSLIKVLSSKDKTASSFEESRVVSRFFGHKSIQELEDPKEIIERIETTKIKREQEIQERLEANRRFYNTFKNVPKENQSDDEDDSTSTKSPLNQIKEKYEIQSNLMSKSTSVNSINSEDEDYTHDAQPIDLELEIIEKDDDEISIPSQNTASQSIKLKAPNRTSNKSTATKKMKVKSTSIDLSTQHKLSRFGFTTSNRNVIQEVSFFVDKHSRVSAVVKILVIGMFLIAELKSTVKVHPSQFNKSLADVSKYELNKKLANKILHNVGLCISFREILSFHDSCILPADGSSHTDVIFRYIVFRPEIGSLLTGKIKNCTRDGVFVTLGFFDDIFIPKDELQHPSRFEETEQAWVWEYPIDEGQAKHDLFMDVGETVKFRVIDEEFVESEPTGPPEKNEASTSKQSTANDTNFRPPYRIIGAINESGLGLESWWTQNDGNGTMDDEEEEEEDA</sequence>
<evidence type="ECO:0000313" key="21">
    <source>
        <dbReference type="Proteomes" id="UP001153620"/>
    </source>
</evidence>
<evidence type="ECO:0000256" key="14">
    <source>
        <dbReference type="ARBA" id="ARBA00023163"/>
    </source>
</evidence>
<evidence type="ECO:0000256" key="17">
    <source>
        <dbReference type="RuleBase" id="RU910737"/>
    </source>
</evidence>
<dbReference type="InterPro" id="IPR044752">
    <property type="entry name" value="PIN-like_EXO1"/>
</dbReference>
<organism evidence="20 21">
    <name type="scientific">Chironomus riparius</name>
    <dbReference type="NCBI Taxonomy" id="315576"/>
    <lineage>
        <taxon>Eukaryota</taxon>
        <taxon>Metazoa</taxon>
        <taxon>Ecdysozoa</taxon>
        <taxon>Arthropoda</taxon>
        <taxon>Hexapoda</taxon>
        <taxon>Insecta</taxon>
        <taxon>Pterygota</taxon>
        <taxon>Neoptera</taxon>
        <taxon>Endopterygota</taxon>
        <taxon>Diptera</taxon>
        <taxon>Nematocera</taxon>
        <taxon>Chironomoidea</taxon>
        <taxon>Chironomidae</taxon>
        <taxon>Chironominae</taxon>
        <taxon>Chironomus</taxon>
    </lineage>
</organism>
<dbReference type="Proteomes" id="UP001153620">
    <property type="component" value="Chromosome 3"/>
</dbReference>
<dbReference type="Pfam" id="PF00867">
    <property type="entry name" value="XPG_I"/>
    <property type="match status" value="1"/>
</dbReference>
<dbReference type="FunFam" id="3.40.50.1010:FF:000002">
    <property type="entry name" value="Exonuclease 1, putative"/>
    <property type="match status" value="1"/>
</dbReference>
<accession>A0A9N9S0H0</accession>
<keyword evidence="8 17" id="KW-0228">DNA excision</keyword>
<gene>
    <name evidence="20" type="ORF">CHIRRI_LOCUS11340</name>
</gene>
<dbReference type="InterPro" id="IPR006086">
    <property type="entry name" value="XPG-I_dom"/>
</dbReference>
<dbReference type="InterPro" id="IPR006085">
    <property type="entry name" value="XPG_DNA_repair_N"/>
</dbReference>
<evidence type="ECO:0000256" key="7">
    <source>
        <dbReference type="ARBA" id="ARBA00022763"/>
    </source>
</evidence>
<evidence type="ECO:0000256" key="13">
    <source>
        <dbReference type="ARBA" id="ARBA00023125"/>
    </source>
</evidence>
<reference evidence="20" key="2">
    <citation type="submission" date="2022-10" db="EMBL/GenBank/DDBJ databases">
        <authorList>
            <consortium name="ENA_rothamsted_submissions"/>
            <consortium name="culmorum"/>
            <person name="King R."/>
        </authorList>
    </citation>
    <scope>NUCLEOTIDE SEQUENCE</scope>
</reference>
<dbReference type="FunFam" id="2.40.50.140:FF:000221">
    <property type="entry name" value="DNA-directed RNA polymerase III subunit"/>
    <property type="match status" value="1"/>
</dbReference>
<dbReference type="SMART" id="SM00279">
    <property type="entry name" value="HhH2"/>
    <property type="match status" value="1"/>
</dbReference>
<dbReference type="SUPFAM" id="SSF47807">
    <property type="entry name" value="5' to 3' exonuclease, C-terminal subdomain"/>
    <property type="match status" value="1"/>
</dbReference>
<evidence type="ECO:0000256" key="12">
    <source>
        <dbReference type="ARBA" id="ARBA00022881"/>
    </source>
</evidence>
<evidence type="ECO:0000256" key="15">
    <source>
        <dbReference type="ARBA" id="ARBA00023204"/>
    </source>
</evidence>
<feature type="region of interest" description="Disordered" evidence="18">
    <location>
        <begin position="897"/>
        <end position="920"/>
    </location>
</feature>
<dbReference type="GO" id="GO:0003677">
    <property type="term" value="F:DNA binding"/>
    <property type="evidence" value="ECO:0007669"/>
    <property type="project" value="UniProtKB-UniRule"/>
</dbReference>
<comment type="subcellular location">
    <subcellularLocation>
        <location evidence="1 17">Nucleus</location>
    </subcellularLocation>
</comment>
<dbReference type="Pfam" id="PF08292">
    <property type="entry name" value="RNA_pol_Rbc25"/>
    <property type="match status" value="1"/>
</dbReference>
<dbReference type="PROSITE" id="PS50126">
    <property type="entry name" value="S1"/>
    <property type="match status" value="1"/>
</dbReference>
<dbReference type="SMART" id="SM00484">
    <property type="entry name" value="XPGI"/>
    <property type="match status" value="1"/>
</dbReference>
<feature type="region of interest" description="Disordered" evidence="18">
    <location>
        <begin position="539"/>
        <end position="565"/>
    </location>
</feature>
<dbReference type="InterPro" id="IPR003029">
    <property type="entry name" value="S1_domain"/>
</dbReference>
<dbReference type="InterPro" id="IPR013238">
    <property type="entry name" value="RNA_pol_III_Rbc25"/>
</dbReference>
<keyword evidence="5 17" id="KW-0540">Nuclease</keyword>
<dbReference type="InterPro" id="IPR036279">
    <property type="entry name" value="5-3_exonuclease_C_sf"/>
</dbReference>
<dbReference type="Pfam" id="PF03876">
    <property type="entry name" value="SHS2_Rpb7-N"/>
    <property type="match status" value="1"/>
</dbReference>
<evidence type="ECO:0000256" key="9">
    <source>
        <dbReference type="ARBA" id="ARBA00022801"/>
    </source>
</evidence>
<dbReference type="CDD" id="cd04330">
    <property type="entry name" value="RNAP_III_Rpc25_N"/>
    <property type="match status" value="1"/>
</dbReference>
<dbReference type="PANTHER" id="PTHR11081:SF8">
    <property type="entry name" value="EXONUCLEASE 1"/>
    <property type="match status" value="1"/>
</dbReference>
<dbReference type="InterPro" id="IPR012340">
    <property type="entry name" value="NA-bd_OB-fold"/>
</dbReference>
<dbReference type="AlphaFoldDB" id="A0A9N9S0H0"/>
<keyword evidence="11 17" id="KW-0460">Magnesium</keyword>
<dbReference type="Pfam" id="PF00752">
    <property type="entry name" value="XPG_N"/>
    <property type="match status" value="1"/>
</dbReference>
<dbReference type="Gene3D" id="3.30.1490.120">
    <property type="entry name" value="RNA polymerase Rpb7-like, N-terminal domain"/>
    <property type="match status" value="1"/>
</dbReference>
<dbReference type="SUPFAM" id="SSF50249">
    <property type="entry name" value="Nucleic acid-binding proteins"/>
    <property type="match status" value="1"/>
</dbReference>
<evidence type="ECO:0000256" key="18">
    <source>
        <dbReference type="SAM" id="MobiDB-lite"/>
    </source>
</evidence>
<keyword evidence="13 17" id="KW-0238">DNA-binding</keyword>
<protein>
    <recommendedName>
        <fullName evidence="17">Exonuclease 1</fullName>
        <ecNumber evidence="17">3.1.-.-</ecNumber>
    </recommendedName>
</protein>
<keyword evidence="7 17" id="KW-0227">DNA damage</keyword>
<dbReference type="Gene3D" id="3.40.50.1010">
    <property type="entry name" value="5'-nuclease"/>
    <property type="match status" value="1"/>
</dbReference>
<feature type="compositionally biased region" description="Polar residues" evidence="18">
    <location>
        <begin position="867"/>
        <end position="879"/>
    </location>
</feature>
<evidence type="ECO:0000256" key="6">
    <source>
        <dbReference type="ARBA" id="ARBA00022723"/>
    </source>
</evidence>
<evidence type="ECO:0000256" key="1">
    <source>
        <dbReference type="ARBA" id="ARBA00004123"/>
    </source>
</evidence>
<dbReference type="OrthoDB" id="10256606at2759"/>
<dbReference type="GO" id="GO:0006310">
    <property type="term" value="P:DNA recombination"/>
    <property type="evidence" value="ECO:0007669"/>
    <property type="project" value="TreeGrafter"/>
</dbReference>
<dbReference type="FunFam" id="1.10.150.20:FF:000011">
    <property type="entry name" value="exonuclease 1"/>
    <property type="match status" value="1"/>
</dbReference>
<dbReference type="EC" id="3.1.-.-" evidence="17"/>
<dbReference type="GO" id="GO:0017108">
    <property type="term" value="F:5'-flap endonuclease activity"/>
    <property type="evidence" value="ECO:0007669"/>
    <property type="project" value="TreeGrafter"/>
</dbReference>
<dbReference type="GO" id="GO:0005666">
    <property type="term" value="C:RNA polymerase III complex"/>
    <property type="evidence" value="ECO:0007669"/>
    <property type="project" value="UniProtKB-ARBA"/>
</dbReference>
<dbReference type="InterPro" id="IPR036898">
    <property type="entry name" value="RNA_pol_Rpb7-like_N_sf"/>
</dbReference>
<keyword evidence="9 17" id="KW-0378">Hydrolase</keyword>
<dbReference type="CDD" id="cd09857">
    <property type="entry name" value="PIN_EXO1"/>
    <property type="match status" value="1"/>
</dbReference>
<evidence type="ECO:0000256" key="5">
    <source>
        <dbReference type="ARBA" id="ARBA00022722"/>
    </source>
</evidence>
<evidence type="ECO:0000256" key="10">
    <source>
        <dbReference type="ARBA" id="ARBA00022839"/>
    </source>
</evidence>
<dbReference type="InterPro" id="IPR029060">
    <property type="entry name" value="PIN-like_dom_sf"/>
</dbReference>
<evidence type="ECO:0000256" key="2">
    <source>
        <dbReference type="ARBA" id="ARBA00009307"/>
    </source>
</evidence>
<evidence type="ECO:0000259" key="19">
    <source>
        <dbReference type="PROSITE" id="PS50126"/>
    </source>
</evidence>
<dbReference type="EMBL" id="OU895879">
    <property type="protein sequence ID" value="CAG9808501.1"/>
    <property type="molecule type" value="Genomic_DNA"/>
</dbReference>
<evidence type="ECO:0000256" key="8">
    <source>
        <dbReference type="ARBA" id="ARBA00022769"/>
    </source>
</evidence>
<keyword evidence="15 17" id="KW-0234">DNA repair</keyword>